<feature type="transmembrane region" description="Helical" evidence="2">
    <location>
        <begin position="73"/>
        <end position="93"/>
    </location>
</feature>
<dbReference type="RefSeq" id="WP_090790520.1">
    <property type="nucleotide sequence ID" value="NZ_BOND01000025.1"/>
</dbReference>
<proteinExistence type="predicted"/>
<keyword evidence="2" id="KW-0472">Membrane</keyword>
<dbReference type="OrthoDB" id="3403609at2"/>
<evidence type="ECO:0000313" key="4">
    <source>
        <dbReference type="Proteomes" id="UP000199632"/>
    </source>
</evidence>
<evidence type="ECO:0000256" key="2">
    <source>
        <dbReference type="SAM" id="Phobius"/>
    </source>
</evidence>
<evidence type="ECO:0000313" key="3">
    <source>
        <dbReference type="EMBL" id="SDY96713.1"/>
    </source>
</evidence>
<protein>
    <recommendedName>
        <fullName evidence="5">Cell division protein FtsB</fullName>
    </recommendedName>
</protein>
<evidence type="ECO:0000256" key="1">
    <source>
        <dbReference type="SAM" id="MobiDB-lite"/>
    </source>
</evidence>
<keyword evidence="2" id="KW-1133">Transmembrane helix</keyword>
<evidence type="ECO:0008006" key="5">
    <source>
        <dbReference type="Google" id="ProtNLM"/>
    </source>
</evidence>
<keyword evidence="2" id="KW-0812">Transmembrane</keyword>
<keyword evidence="4" id="KW-1185">Reference proteome</keyword>
<dbReference type="EMBL" id="FNQB01000001">
    <property type="protein sequence ID" value="SDY96713.1"/>
    <property type="molecule type" value="Genomic_DNA"/>
</dbReference>
<accession>A0A1H3P6X3</accession>
<dbReference type="Proteomes" id="UP000199632">
    <property type="component" value="Unassembled WGS sequence"/>
</dbReference>
<dbReference type="AlphaFoldDB" id="A0A1H3P6X3"/>
<feature type="region of interest" description="Disordered" evidence="1">
    <location>
        <begin position="1"/>
        <end position="56"/>
    </location>
</feature>
<gene>
    <name evidence="3" type="ORF">SAMN05421684_2621</name>
</gene>
<dbReference type="STRING" id="137265.SAMN05421684_2621"/>
<sequence>MTDQKRAPRSGGRTTERQVGRGIRAHRTDPRAARQFPTEGTAALRPKERTTAPAAGVPRLKVAPPLPVTGPRVPFVALILLLVVGGVLGILVVNTKIAENAFRVERLKETGSALDLQEQELRREIAQAQAPGNLTAQARKLGMVGGGDPAYIRLQDGKIIGIPKPGAGAPSVTSNQGR</sequence>
<name>A0A1H3P6X3_9ACTN</name>
<reference evidence="4" key="1">
    <citation type="submission" date="2016-10" db="EMBL/GenBank/DDBJ databases">
        <authorList>
            <person name="Varghese N."/>
            <person name="Submissions S."/>
        </authorList>
    </citation>
    <scope>NUCLEOTIDE SEQUENCE [LARGE SCALE GENOMIC DNA]</scope>
    <source>
        <strain evidence="4">DSM 44718</strain>
    </source>
</reference>
<organism evidence="3 4">
    <name type="scientific">Asanoa ishikariensis</name>
    <dbReference type="NCBI Taxonomy" id="137265"/>
    <lineage>
        <taxon>Bacteria</taxon>
        <taxon>Bacillati</taxon>
        <taxon>Actinomycetota</taxon>
        <taxon>Actinomycetes</taxon>
        <taxon>Micromonosporales</taxon>
        <taxon>Micromonosporaceae</taxon>
        <taxon>Asanoa</taxon>
    </lineage>
</organism>